<name>A0A6G1AY30_CROCR</name>
<evidence type="ECO:0000313" key="3">
    <source>
        <dbReference type="EMBL" id="KAF0880437.1"/>
    </source>
</evidence>
<feature type="non-terminal residue" evidence="3">
    <location>
        <position position="117"/>
    </location>
</feature>
<feature type="non-terminal residue" evidence="3">
    <location>
        <position position="1"/>
    </location>
</feature>
<dbReference type="SUPFAM" id="SSF49899">
    <property type="entry name" value="Concanavalin A-like lectins/glucanases"/>
    <property type="match status" value="1"/>
</dbReference>
<comment type="caution">
    <text evidence="3">The sequence shown here is derived from an EMBL/GenBank/DDBJ whole genome shotgun (WGS) entry which is preliminary data.</text>
</comment>
<organism evidence="3 4">
    <name type="scientific">Crocuta crocuta</name>
    <name type="common">Spotted hyena</name>
    <dbReference type="NCBI Taxonomy" id="9678"/>
    <lineage>
        <taxon>Eukaryota</taxon>
        <taxon>Metazoa</taxon>
        <taxon>Chordata</taxon>
        <taxon>Craniata</taxon>
        <taxon>Vertebrata</taxon>
        <taxon>Euteleostomi</taxon>
        <taxon>Mammalia</taxon>
        <taxon>Eutheria</taxon>
        <taxon>Laurasiatheria</taxon>
        <taxon>Carnivora</taxon>
        <taxon>Feliformia</taxon>
        <taxon>Hyaenidae</taxon>
        <taxon>Crocuta</taxon>
    </lineage>
</organism>
<accession>A0A6G1AY30</accession>
<sequence length="117" mass="12427">GPVMRTRSVVLRKAGRFYVSLLLSQVQALHFTPWLNESAVGFNTLVQGTWGPGESGAGIPFPSRRSFGGGGLLTTTEGFPEAVRQSEVPPLPLPNPPARTCLLDVDGKLQLGEGLLS</sequence>
<dbReference type="GO" id="GO:0030246">
    <property type="term" value="F:carbohydrate binding"/>
    <property type="evidence" value="ECO:0007669"/>
    <property type="project" value="UniProtKB-KW"/>
</dbReference>
<protein>
    <submittedName>
        <fullName evidence="3">LEG7 protein</fullName>
    </submittedName>
</protein>
<dbReference type="Pfam" id="PF00337">
    <property type="entry name" value="Gal-bind_lectin"/>
    <property type="match status" value="1"/>
</dbReference>
<dbReference type="AlphaFoldDB" id="A0A6G1AY30"/>
<dbReference type="InterPro" id="IPR001079">
    <property type="entry name" value="Galectin_CRD"/>
</dbReference>
<keyword evidence="4" id="KW-1185">Reference proteome</keyword>
<proteinExistence type="predicted"/>
<reference evidence="3 4" key="1">
    <citation type="submission" date="2019-11" db="EMBL/GenBank/DDBJ databases">
        <authorList>
            <person name="Yang C."/>
            <person name="Li F."/>
        </authorList>
    </citation>
    <scope>NUCLEOTIDE SEQUENCE [LARGE SCALE GENOMIC DNA]</scope>
    <source>
        <strain evidence="3">KB4526</strain>
        <tissue evidence="3">Muscle</tissue>
    </source>
</reference>
<gene>
    <name evidence="3" type="primary">Lgals7_0</name>
    <name evidence="3" type="ORF">FOF47_R21669</name>
</gene>
<evidence type="ECO:0000313" key="4">
    <source>
        <dbReference type="Proteomes" id="UP000475037"/>
    </source>
</evidence>
<dbReference type="Proteomes" id="UP000475037">
    <property type="component" value="Unassembled WGS sequence"/>
</dbReference>
<keyword evidence="1" id="KW-0430">Lectin</keyword>
<dbReference type="InterPro" id="IPR013320">
    <property type="entry name" value="ConA-like_dom_sf"/>
</dbReference>
<evidence type="ECO:0000256" key="1">
    <source>
        <dbReference type="ARBA" id="ARBA00022734"/>
    </source>
</evidence>
<feature type="domain" description="Galectin" evidence="2">
    <location>
        <begin position="6"/>
        <end position="67"/>
    </location>
</feature>
<evidence type="ECO:0000259" key="2">
    <source>
        <dbReference type="Pfam" id="PF00337"/>
    </source>
</evidence>
<dbReference type="Gene3D" id="2.60.120.200">
    <property type="match status" value="1"/>
</dbReference>
<dbReference type="EMBL" id="VOAJ01003118">
    <property type="protein sequence ID" value="KAF0880437.1"/>
    <property type="molecule type" value="Genomic_DNA"/>
</dbReference>